<evidence type="ECO:0000259" key="1">
    <source>
        <dbReference type="PROSITE" id="PS50011"/>
    </source>
</evidence>
<evidence type="ECO:0000313" key="2">
    <source>
        <dbReference type="EMBL" id="GES76251.1"/>
    </source>
</evidence>
<sequence length="144" mass="17015">MGSIDRFKNIKQIGEGGFAKVFSATWIDGRTKYTRKSSGRWVKRTPKSLQVALKKLNGSQNMSSGYLTDSKTEEFMMIMRFAGGRNLRNRLSSNFNYILWHEKIRYLRYSAIDLKSLHSLKYFHKDFHNKKYDDEILKNFLIEE</sequence>
<feature type="domain" description="Protein kinase" evidence="1">
    <location>
        <begin position="7"/>
        <end position="144"/>
    </location>
</feature>
<name>A0A8H3QEG3_9GLOM</name>
<proteinExistence type="predicted"/>
<protein>
    <submittedName>
        <fullName evidence="2">Kinase-like domain-containing protein</fullName>
    </submittedName>
</protein>
<evidence type="ECO:0000313" key="3">
    <source>
        <dbReference type="Proteomes" id="UP000615446"/>
    </source>
</evidence>
<dbReference type="PROSITE" id="PS50011">
    <property type="entry name" value="PROTEIN_KINASE_DOM"/>
    <property type="match status" value="1"/>
</dbReference>
<dbReference type="GO" id="GO:0005524">
    <property type="term" value="F:ATP binding"/>
    <property type="evidence" value="ECO:0007669"/>
    <property type="project" value="InterPro"/>
</dbReference>
<reference evidence="2" key="1">
    <citation type="submission" date="2019-10" db="EMBL/GenBank/DDBJ databases">
        <title>Conservation and host-specific expression of non-tandemly repeated heterogenous ribosome RNA gene in arbuscular mycorrhizal fungi.</title>
        <authorList>
            <person name="Maeda T."/>
            <person name="Kobayashi Y."/>
            <person name="Nakagawa T."/>
            <person name="Ezawa T."/>
            <person name="Yamaguchi K."/>
            <person name="Bino T."/>
            <person name="Nishimoto Y."/>
            <person name="Shigenobu S."/>
            <person name="Kawaguchi M."/>
        </authorList>
    </citation>
    <scope>NUCLEOTIDE SEQUENCE</scope>
    <source>
        <strain evidence="2">HR1</strain>
    </source>
</reference>
<keyword evidence="2" id="KW-0418">Kinase</keyword>
<dbReference type="OrthoDB" id="4062651at2759"/>
<organism evidence="2 3">
    <name type="scientific">Rhizophagus clarus</name>
    <dbReference type="NCBI Taxonomy" id="94130"/>
    <lineage>
        <taxon>Eukaryota</taxon>
        <taxon>Fungi</taxon>
        <taxon>Fungi incertae sedis</taxon>
        <taxon>Mucoromycota</taxon>
        <taxon>Glomeromycotina</taxon>
        <taxon>Glomeromycetes</taxon>
        <taxon>Glomerales</taxon>
        <taxon>Glomeraceae</taxon>
        <taxon>Rhizophagus</taxon>
    </lineage>
</organism>
<dbReference type="AlphaFoldDB" id="A0A8H3QEG3"/>
<dbReference type="Gene3D" id="1.10.510.10">
    <property type="entry name" value="Transferase(Phosphotransferase) domain 1"/>
    <property type="match status" value="1"/>
</dbReference>
<dbReference type="InterPro" id="IPR011009">
    <property type="entry name" value="Kinase-like_dom_sf"/>
</dbReference>
<dbReference type="EMBL" id="BLAL01000019">
    <property type="protein sequence ID" value="GES76251.1"/>
    <property type="molecule type" value="Genomic_DNA"/>
</dbReference>
<dbReference type="GO" id="GO:0004672">
    <property type="term" value="F:protein kinase activity"/>
    <property type="evidence" value="ECO:0007669"/>
    <property type="project" value="InterPro"/>
</dbReference>
<accession>A0A8H3QEG3</accession>
<dbReference type="SUPFAM" id="SSF56112">
    <property type="entry name" value="Protein kinase-like (PK-like)"/>
    <property type="match status" value="1"/>
</dbReference>
<gene>
    <name evidence="2" type="ORF">RCL2_000365800</name>
</gene>
<dbReference type="InterPro" id="IPR000719">
    <property type="entry name" value="Prot_kinase_dom"/>
</dbReference>
<keyword evidence="2" id="KW-0808">Transferase</keyword>
<dbReference type="Proteomes" id="UP000615446">
    <property type="component" value="Unassembled WGS sequence"/>
</dbReference>
<comment type="caution">
    <text evidence="2">The sequence shown here is derived from an EMBL/GenBank/DDBJ whole genome shotgun (WGS) entry which is preliminary data.</text>
</comment>